<accession>E1ZH48</accession>
<dbReference type="PANTHER" id="PTHR35279:SF1">
    <property type="entry name" value="ARABINANASE_LEVANSUCRASE_INVERTASE"/>
    <property type="match status" value="1"/>
</dbReference>
<dbReference type="FunCoup" id="E1ZH48">
    <property type="interactions" value="330"/>
</dbReference>
<dbReference type="GeneID" id="17354461"/>
<keyword evidence="2" id="KW-1185">Reference proteome</keyword>
<dbReference type="eggNOG" id="KOG2084">
    <property type="taxonomic scope" value="Eukaryota"/>
</dbReference>
<dbReference type="RefSeq" id="XP_005846963.1">
    <property type="nucleotide sequence ID" value="XM_005846901.1"/>
</dbReference>
<dbReference type="InParanoid" id="E1ZH48"/>
<sequence length="409" mass="43979">MSHAWCLQSSSNGASSAVAVQPGLLLPCGEAGAWDEAGVGHAVVRYFLGDDEQRWFMWYTGRSEACRDMDDIFPSSGSIGVAVSSDGINWRRGSGRIEGSRGPQRSLDVGKVLEPNGDWWWFDTCHMNVADVQILSSSSVSGGTGVYWMFYSGGSFEPVSLPAGMSQARGGWGVCASLDDEGGDLEGLRLRPGLAMSQDGRNWARIEAEHHTGALFDVGKAGEWDELFVGGPQVVAAGPRDMRMYYHSYDRARQRYVVGLATSPDGFKWKKMGPIFEGGSSEADFDARGAATRCVVRDIDTKQYFMFYEAVGADGGRSIGLAVSQDGLRGWRRCPQPVLEGSGVAGAWDEGGVGCPWAVSMAGGKWRLYYSGRAQRGAGAWRGIGMARSVEGGPAFEGGAMQFQRHAAD</sequence>
<dbReference type="OMA" id="DWDSLFI"/>
<dbReference type="InterPro" id="IPR023296">
    <property type="entry name" value="Glyco_hydro_beta-prop_sf"/>
</dbReference>
<evidence type="ECO:0008006" key="3">
    <source>
        <dbReference type="Google" id="ProtNLM"/>
    </source>
</evidence>
<reference evidence="1 2" key="1">
    <citation type="journal article" date="2010" name="Plant Cell">
        <title>The Chlorella variabilis NC64A genome reveals adaptation to photosymbiosis, coevolution with viruses, and cryptic sex.</title>
        <authorList>
            <person name="Blanc G."/>
            <person name="Duncan G."/>
            <person name="Agarkova I."/>
            <person name="Borodovsky M."/>
            <person name="Gurnon J."/>
            <person name="Kuo A."/>
            <person name="Lindquist E."/>
            <person name="Lucas S."/>
            <person name="Pangilinan J."/>
            <person name="Polle J."/>
            <person name="Salamov A."/>
            <person name="Terry A."/>
            <person name="Yamada T."/>
            <person name="Dunigan D.D."/>
            <person name="Grigoriev I.V."/>
            <person name="Claverie J.M."/>
            <person name="Van Etten J.L."/>
        </authorList>
    </citation>
    <scope>NUCLEOTIDE SEQUENCE [LARGE SCALE GENOMIC DNA]</scope>
    <source>
        <strain evidence="1 2">NC64A</strain>
    </source>
</reference>
<dbReference type="STRING" id="554065.E1ZH48"/>
<proteinExistence type="predicted"/>
<gene>
    <name evidence="1" type="ORF">CHLNCDRAFT_35834</name>
</gene>
<dbReference type="EMBL" id="GL433846">
    <property type="protein sequence ID" value="EFN54861.1"/>
    <property type="molecule type" value="Genomic_DNA"/>
</dbReference>
<organism evidence="2">
    <name type="scientific">Chlorella variabilis</name>
    <name type="common">Green alga</name>
    <dbReference type="NCBI Taxonomy" id="554065"/>
    <lineage>
        <taxon>Eukaryota</taxon>
        <taxon>Viridiplantae</taxon>
        <taxon>Chlorophyta</taxon>
        <taxon>core chlorophytes</taxon>
        <taxon>Trebouxiophyceae</taxon>
        <taxon>Chlorellales</taxon>
        <taxon>Chlorellaceae</taxon>
        <taxon>Chlorella clade</taxon>
        <taxon>Chlorella</taxon>
    </lineage>
</organism>
<name>E1ZH48_CHLVA</name>
<dbReference type="Proteomes" id="UP000008141">
    <property type="component" value="Unassembled WGS sequence"/>
</dbReference>
<dbReference type="KEGG" id="cvr:CHLNCDRAFT_35834"/>
<dbReference type="AlphaFoldDB" id="E1ZH48"/>
<dbReference type="Gene3D" id="2.115.10.20">
    <property type="entry name" value="Glycosyl hydrolase domain, family 43"/>
    <property type="match status" value="2"/>
</dbReference>
<evidence type="ECO:0000313" key="1">
    <source>
        <dbReference type="EMBL" id="EFN54861.1"/>
    </source>
</evidence>
<dbReference type="OrthoDB" id="3510at2759"/>
<evidence type="ECO:0000313" key="2">
    <source>
        <dbReference type="Proteomes" id="UP000008141"/>
    </source>
</evidence>
<protein>
    <recommendedName>
        <fullName evidence="3">Glycosyl hydrolase family 32 N-terminal domain-containing protein</fullName>
    </recommendedName>
</protein>
<dbReference type="SUPFAM" id="SSF75005">
    <property type="entry name" value="Arabinanase/levansucrase/invertase"/>
    <property type="match status" value="2"/>
</dbReference>
<dbReference type="PANTHER" id="PTHR35279">
    <property type="match status" value="1"/>
</dbReference>